<gene>
    <name evidence="2" type="ORF">SAMN05192574_110149</name>
</gene>
<proteinExistence type="predicted"/>
<protein>
    <recommendedName>
        <fullName evidence="4">Nucleoside 2-deoxyribosyltransferase</fullName>
    </recommendedName>
</protein>
<dbReference type="STRING" id="551995.SAMN05192574_110149"/>
<evidence type="ECO:0000256" key="1">
    <source>
        <dbReference type="SAM" id="MobiDB-lite"/>
    </source>
</evidence>
<dbReference type="Proteomes" id="UP000198942">
    <property type="component" value="Unassembled WGS sequence"/>
</dbReference>
<dbReference type="SUPFAM" id="SSF52309">
    <property type="entry name" value="N-(deoxy)ribosyltransferase-like"/>
    <property type="match status" value="1"/>
</dbReference>
<dbReference type="RefSeq" id="WP_208864809.1">
    <property type="nucleotide sequence ID" value="NZ_FOCL01000010.1"/>
</dbReference>
<accession>A0A1H8RGP7</accession>
<organism evidence="2 3">
    <name type="scientific">Mucilaginibacter gossypiicola</name>
    <dbReference type="NCBI Taxonomy" id="551995"/>
    <lineage>
        <taxon>Bacteria</taxon>
        <taxon>Pseudomonadati</taxon>
        <taxon>Bacteroidota</taxon>
        <taxon>Sphingobacteriia</taxon>
        <taxon>Sphingobacteriales</taxon>
        <taxon>Sphingobacteriaceae</taxon>
        <taxon>Mucilaginibacter</taxon>
    </lineage>
</organism>
<keyword evidence="3" id="KW-1185">Reference proteome</keyword>
<evidence type="ECO:0000313" key="2">
    <source>
        <dbReference type="EMBL" id="SEO65631.1"/>
    </source>
</evidence>
<evidence type="ECO:0008006" key="4">
    <source>
        <dbReference type="Google" id="ProtNLM"/>
    </source>
</evidence>
<evidence type="ECO:0000313" key="3">
    <source>
        <dbReference type="Proteomes" id="UP000198942"/>
    </source>
</evidence>
<dbReference type="Gene3D" id="3.40.50.450">
    <property type="match status" value="1"/>
</dbReference>
<sequence>MAKNESAAKTPTSKPEIKREIRPYPRITLEKCLIIGRKIRELNGGNPWSPKEVGKAIGFAITNNDFVYYAASSREFGITSGTRHSETINIEPLGKEIIYADTPEIEREKKIEAFLQVPLFKKVLEHYKGSVLPEMTYLGNTLEHKFKLNPSFHKEFAELFNQNCSDLHINKVNDIDYQTNSDDRSILLEDVEVVSHTSSSRGSKKGLKRIFVAIPFSEKNPDRPLGFFKEVLQSLITPAVEKAGFEAYTANIKGSDIIHSTIINELLNADLVVADLTDHNPNVLFELGMRMALDKPVVIIKAKGTGSIFDVDNMMRYFEYNPVLWKSSIETDIPELSDHIKAAWEGRDSTQTYMKLLRQRQ</sequence>
<dbReference type="EMBL" id="FOCL01000010">
    <property type="protein sequence ID" value="SEO65631.1"/>
    <property type="molecule type" value="Genomic_DNA"/>
</dbReference>
<reference evidence="3" key="1">
    <citation type="submission" date="2016-10" db="EMBL/GenBank/DDBJ databases">
        <authorList>
            <person name="Varghese N."/>
            <person name="Submissions S."/>
        </authorList>
    </citation>
    <scope>NUCLEOTIDE SEQUENCE [LARGE SCALE GENOMIC DNA]</scope>
    <source>
        <strain evidence="3">Gh-48</strain>
    </source>
</reference>
<name>A0A1H8RGP7_9SPHI</name>
<feature type="region of interest" description="Disordered" evidence="1">
    <location>
        <begin position="1"/>
        <end position="20"/>
    </location>
</feature>
<dbReference type="AlphaFoldDB" id="A0A1H8RGP7"/>